<dbReference type="GO" id="GO:0044732">
    <property type="term" value="C:mitotic spindle pole body"/>
    <property type="evidence" value="ECO:0007669"/>
    <property type="project" value="TreeGrafter"/>
</dbReference>
<dbReference type="RefSeq" id="XP_013323417.1">
    <property type="nucleotide sequence ID" value="XM_013467963.1"/>
</dbReference>
<feature type="compositionally biased region" description="Polar residues" evidence="1">
    <location>
        <begin position="218"/>
        <end position="227"/>
    </location>
</feature>
<organism evidence="2 3">
    <name type="scientific">Rasamsonia emersonii (strain ATCC 16479 / CBS 393.64 / IMI 116815)</name>
    <dbReference type="NCBI Taxonomy" id="1408163"/>
    <lineage>
        <taxon>Eukaryota</taxon>
        <taxon>Fungi</taxon>
        <taxon>Dikarya</taxon>
        <taxon>Ascomycota</taxon>
        <taxon>Pezizomycotina</taxon>
        <taxon>Eurotiomycetes</taxon>
        <taxon>Eurotiomycetidae</taxon>
        <taxon>Eurotiales</taxon>
        <taxon>Trichocomaceae</taxon>
        <taxon>Rasamsonia</taxon>
    </lineage>
</organism>
<feature type="compositionally biased region" description="Basic residues" evidence="1">
    <location>
        <begin position="583"/>
        <end position="593"/>
    </location>
</feature>
<feature type="region of interest" description="Disordered" evidence="1">
    <location>
        <begin position="388"/>
        <end position="728"/>
    </location>
</feature>
<feature type="region of interest" description="Disordered" evidence="1">
    <location>
        <begin position="254"/>
        <end position="277"/>
    </location>
</feature>
<dbReference type="STRING" id="1408163.A0A0F4YFA4"/>
<name>A0A0F4YFA4_RASE3</name>
<dbReference type="GO" id="GO:1990334">
    <property type="term" value="C:Bfa1-Bub2 complex"/>
    <property type="evidence" value="ECO:0007669"/>
    <property type="project" value="InterPro"/>
</dbReference>
<sequence>MQAETLRLRQDGESIECWDDDGELQCTDDIQFHTISAATSVTGSVRRSGHRDSISSRRSARSDLESNAGDEDWQVLLRDNDETATEEAIASAHNAGIPIPNNVPRSALLGGTIKKLGGKKAKKDFVDDWSEDLELPGVDGELALKTQDEQAFPETLRQVSSSLSSPVKSQTSGAVGSPLGSPIGSPTAFLQSTEVVSPLNKHREDDTSEGQDVPTIKVAQSRSSQTRLPVASLSGSLEADDDAEDFEKDFELPADDLPLKLSSPKDNTNTPSHNADDLDIEWAEGSIGVRFGGTKRDGRSTHSSSVSALSPSVSSCLTGESEDDVLDGLVLPDGPLNLEEALRKRLETRVSQPEDGLEAKLSKAADDNGDFFADLEIGDGNVFTSSKPTLNPNIKRKIARPPSPSRSAKTITFTNKPVPGGTRIPRLSGHDRSHSNLEPVSESGAPISKFRRPHSRLAGHSTHPSVSSAGVPSPPSTPPAVGRRSLGSGISREGLKSDPTTTSAQLLKAKRSMPAMRASQTSTLAPPFQRPPSRQDGSSRPPSSIRPKTPVDRTTTDSRLSLNRRPQVPFLPAGSSQSQSHHVSVKYPRHLRRPNSDSSGDTTWQRSMSHLSGLPRPDTPGRSLHEIGSEALAAAAKRTVTRPTRRRNFGDGSELESFDDLPTSASVESRFVKNPVGHGAPRSLRSRLGQSTGVSPSRTGTPVPSNLPNSSRSHDFTPRFARDTNASRIAREQRIASFSVPMRDREGGPLVPLSTNWKAQASSRKSDTTLSLRSKRGKTAQTSGSRPHLIKPMGSGVNEAKSVKGMRYNPAKQRWEGNENAIAEFDAVCSPKSPKAAPALITSVGAVQGVQIVGDMVFDPQRMCWLKLAPIQPGNNTVAVVHDDCDDVFAGLDDLQEKPAARHGRTISGGSNEFDGSAGWDDQSGGDSSEEWPITEEFDVGPEFVKRQRAEEEKWRRKVDKWVAPDRGRLGDSWRWAIRDLVASGGVFGAQGHGCS</sequence>
<gene>
    <name evidence="2" type="ORF">T310_9625</name>
</gene>
<dbReference type="Proteomes" id="UP000053958">
    <property type="component" value="Unassembled WGS sequence"/>
</dbReference>
<evidence type="ECO:0000313" key="3">
    <source>
        <dbReference type="Proteomes" id="UP000053958"/>
    </source>
</evidence>
<feature type="compositionally biased region" description="Low complexity" evidence="1">
    <location>
        <begin position="160"/>
        <end position="172"/>
    </location>
</feature>
<dbReference type="GO" id="GO:0005096">
    <property type="term" value="F:GTPase activator activity"/>
    <property type="evidence" value="ECO:0007669"/>
    <property type="project" value="InterPro"/>
</dbReference>
<feature type="compositionally biased region" description="Polar residues" evidence="1">
    <location>
        <begin position="405"/>
        <end position="415"/>
    </location>
</feature>
<dbReference type="InterPro" id="IPR034586">
    <property type="entry name" value="Bfa1/Byr4"/>
</dbReference>
<dbReference type="OrthoDB" id="19159at2759"/>
<comment type="caution">
    <text evidence="2">The sequence shown here is derived from an EMBL/GenBank/DDBJ whole genome shotgun (WGS) entry which is preliminary data.</text>
</comment>
<feature type="region of interest" description="Disordered" evidence="1">
    <location>
        <begin position="292"/>
        <end position="318"/>
    </location>
</feature>
<feature type="region of interest" description="Disordered" evidence="1">
    <location>
        <begin position="899"/>
        <end position="929"/>
    </location>
</feature>
<feature type="region of interest" description="Disordered" evidence="1">
    <location>
        <begin position="155"/>
        <end position="239"/>
    </location>
</feature>
<dbReference type="AlphaFoldDB" id="A0A0F4YFA4"/>
<feature type="compositionally biased region" description="Basic and acidic residues" evidence="1">
    <location>
        <begin position="50"/>
        <end position="64"/>
    </location>
</feature>
<reference evidence="2 3" key="1">
    <citation type="submission" date="2015-04" db="EMBL/GenBank/DDBJ databases">
        <authorList>
            <person name="Heijne W.H."/>
            <person name="Fedorova N.D."/>
            <person name="Nierman W.C."/>
            <person name="Vollebregt A.W."/>
            <person name="Zhao Z."/>
            <person name="Wu L."/>
            <person name="Kumar M."/>
            <person name="Stam H."/>
            <person name="van den Berg M.A."/>
            <person name="Pel H.J."/>
        </authorList>
    </citation>
    <scope>NUCLEOTIDE SEQUENCE [LARGE SCALE GENOMIC DNA]</scope>
    <source>
        <strain evidence="2 3">CBS 393.64</strain>
    </source>
</reference>
<feature type="compositionally biased region" description="Polar residues" evidence="1">
    <location>
        <begin position="596"/>
        <end position="610"/>
    </location>
</feature>
<dbReference type="PANTHER" id="PTHR35140:SF1">
    <property type="entry name" value="MITOTIC CHECK POINT PROTEIN BFA1"/>
    <property type="match status" value="1"/>
</dbReference>
<feature type="region of interest" description="Disordered" evidence="1">
    <location>
        <begin position="742"/>
        <end position="796"/>
    </location>
</feature>
<evidence type="ECO:0000256" key="1">
    <source>
        <dbReference type="SAM" id="MobiDB-lite"/>
    </source>
</evidence>
<feature type="compositionally biased region" description="Polar residues" evidence="1">
    <location>
        <begin position="753"/>
        <end position="772"/>
    </location>
</feature>
<accession>A0A0F4YFA4</accession>
<dbReference type="EMBL" id="LASV01000734">
    <property type="protein sequence ID" value="KKA16805.1"/>
    <property type="molecule type" value="Genomic_DNA"/>
</dbReference>
<proteinExistence type="predicted"/>
<feature type="compositionally biased region" description="Polar residues" evidence="1">
    <location>
        <begin position="264"/>
        <end position="273"/>
    </location>
</feature>
<protein>
    <submittedName>
        <fullName evidence="2">Cytokinesis regulator (Byr4)</fullName>
    </submittedName>
</protein>
<dbReference type="GeneID" id="25321557"/>
<feature type="region of interest" description="Disordered" evidence="1">
    <location>
        <begin position="42"/>
        <end position="68"/>
    </location>
</feature>
<keyword evidence="3" id="KW-1185">Reference proteome</keyword>
<feature type="compositionally biased region" description="Low complexity" evidence="1">
    <location>
        <begin position="301"/>
        <end position="315"/>
    </location>
</feature>
<dbReference type="GO" id="GO:0031578">
    <property type="term" value="P:mitotic spindle orientation checkpoint signaling"/>
    <property type="evidence" value="ECO:0007669"/>
    <property type="project" value="TreeGrafter"/>
</dbReference>
<feature type="compositionally biased region" description="Polar residues" evidence="1">
    <location>
        <begin position="688"/>
        <end position="711"/>
    </location>
</feature>
<evidence type="ECO:0000313" key="2">
    <source>
        <dbReference type="EMBL" id="KKA16805.1"/>
    </source>
</evidence>
<dbReference type="PANTHER" id="PTHR35140">
    <property type="entry name" value="MITOTIC CHECK POINT PROTEIN BFA1"/>
    <property type="match status" value="1"/>
</dbReference>
<feature type="compositionally biased region" description="Basic and acidic residues" evidence="1">
    <location>
        <begin position="712"/>
        <end position="722"/>
    </location>
</feature>